<evidence type="ECO:0000256" key="9">
    <source>
        <dbReference type="ARBA" id="ARBA00023136"/>
    </source>
</evidence>
<dbReference type="EMBL" id="WGGD01000005">
    <property type="protein sequence ID" value="MUN28414.1"/>
    <property type="molecule type" value="Genomic_DNA"/>
</dbReference>
<keyword evidence="14" id="KW-1185">Reference proteome</keyword>
<keyword evidence="9 12" id="KW-0472">Membrane</keyword>
<dbReference type="Proteomes" id="UP000470772">
    <property type="component" value="Unassembled WGS sequence"/>
</dbReference>
<evidence type="ECO:0000256" key="4">
    <source>
        <dbReference type="ARBA" id="ARBA00021581"/>
    </source>
</evidence>
<feature type="transmembrane region" description="Helical" evidence="12">
    <location>
        <begin position="112"/>
        <end position="135"/>
    </location>
</feature>
<dbReference type="PANTHER" id="PTHR30622:SF2">
    <property type="entry name" value="UNDECAPRENYL-DIPHOSPHATASE"/>
    <property type="match status" value="1"/>
</dbReference>
<feature type="transmembrane region" description="Helical" evidence="12">
    <location>
        <begin position="83"/>
        <end position="106"/>
    </location>
</feature>
<evidence type="ECO:0000256" key="8">
    <source>
        <dbReference type="ARBA" id="ARBA00022989"/>
    </source>
</evidence>
<evidence type="ECO:0000256" key="12">
    <source>
        <dbReference type="HAMAP-Rule" id="MF_01006"/>
    </source>
</evidence>
<proteinExistence type="inferred from homology"/>
<accession>A0A6A9QIA9</accession>
<reference evidence="13 14" key="1">
    <citation type="submission" date="2019-10" db="EMBL/GenBank/DDBJ databases">
        <title>Sequencing and Assembly of Multiple Reported Metal-Biooxidizing Members of the Extremely Thermoacidophilic Archaeal Family Sulfolobaceae.</title>
        <authorList>
            <person name="Counts J.A."/>
            <person name="Kelly R.M."/>
        </authorList>
    </citation>
    <scope>NUCLEOTIDE SEQUENCE [LARGE SCALE GENOMIC DNA]</scope>
    <source>
        <strain evidence="13 14">DSM 6482</strain>
    </source>
</reference>
<evidence type="ECO:0000256" key="11">
    <source>
        <dbReference type="ARBA" id="ARBA00047594"/>
    </source>
</evidence>
<dbReference type="EC" id="3.6.1.27" evidence="3 12"/>
<dbReference type="PANTHER" id="PTHR30622">
    <property type="entry name" value="UNDECAPRENYL-DIPHOSPHATASE"/>
    <property type="match status" value="1"/>
</dbReference>
<comment type="function">
    <text evidence="12">Catalyzes the dephosphorylation of undecaprenyl diphosphate (UPP).</text>
</comment>
<evidence type="ECO:0000256" key="3">
    <source>
        <dbReference type="ARBA" id="ARBA00012374"/>
    </source>
</evidence>
<keyword evidence="5 12" id="KW-1003">Cell membrane</keyword>
<keyword evidence="7 12" id="KW-0378">Hydrolase</keyword>
<dbReference type="GO" id="GO:0050380">
    <property type="term" value="F:undecaprenyl-diphosphatase activity"/>
    <property type="evidence" value="ECO:0007669"/>
    <property type="project" value="UniProtKB-UniRule"/>
</dbReference>
<protein>
    <recommendedName>
        <fullName evidence="4 12">Undecaprenyl-diphosphatase</fullName>
        <ecNumber evidence="3 12">3.6.1.27</ecNumber>
    </recommendedName>
    <alternativeName>
        <fullName evidence="10 12">Undecaprenyl pyrophosphate phosphatase</fullName>
    </alternativeName>
</protein>
<evidence type="ECO:0000256" key="7">
    <source>
        <dbReference type="ARBA" id="ARBA00022801"/>
    </source>
</evidence>
<comment type="subcellular location">
    <subcellularLocation>
        <location evidence="1 12">Cell membrane</location>
        <topology evidence="1 12">Multi-pass membrane protein</topology>
    </subcellularLocation>
</comment>
<evidence type="ECO:0000313" key="13">
    <source>
        <dbReference type="EMBL" id="MUN28414.1"/>
    </source>
</evidence>
<keyword evidence="6 12" id="KW-0812">Transmembrane</keyword>
<dbReference type="NCBIfam" id="NF001398">
    <property type="entry name" value="PRK00281.3-5"/>
    <property type="match status" value="1"/>
</dbReference>
<feature type="transmembrane region" description="Helical" evidence="12">
    <location>
        <begin position="31"/>
        <end position="62"/>
    </location>
</feature>
<dbReference type="RefSeq" id="WP_156016235.1">
    <property type="nucleotide sequence ID" value="NZ_WGGD01000005.1"/>
</dbReference>
<evidence type="ECO:0000256" key="5">
    <source>
        <dbReference type="ARBA" id="ARBA00022475"/>
    </source>
</evidence>
<name>A0A6A9QIA9_SULME</name>
<evidence type="ECO:0000256" key="1">
    <source>
        <dbReference type="ARBA" id="ARBA00004651"/>
    </source>
</evidence>
<feature type="transmembrane region" description="Helical" evidence="12">
    <location>
        <begin position="255"/>
        <end position="278"/>
    </location>
</feature>
<dbReference type="HAMAP" id="MF_01006">
    <property type="entry name" value="Undec_diphosphatase"/>
    <property type="match status" value="1"/>
</dbReference>
<evidence type="ECO:0000313" key="14">
    <source>
        <dbReference type="Proteomes" id="UP000470772"/>
    </source>
</evidence>
<comment type="catalytic activity">
    <reaction evidence="11 12">
        <text>di-trans,octa-cis-undecaprenyl diphosphate + H2O = di-trans,octa-cis-undecaprenyl phosphate + phosphate + H(+)</text>
        <dbReference type="Rhea" id="RHEA:28094"/>
        <dbReference type="ChEBI" id="CHEBI:15377"/>
        <dbReference type="ChEBI" id="CHEBI:15378"/>
        <dbReference type="ChEBI" id="CHEBI:43474"/>
        <dbReference type="ChEBI" id="CHEBI:58405"/>
        <dbReference type="ChEBI" id="CHEBI:60392"/>
        <dbReference type="EC" id="3.6.1.27"/>
    </reaction>
</comment>
<dbReference type="AlphaFoldDB" id="A0A6A9QIA9"/>
<keyword evidence="8 12" id="KW-1133">Transmembrane helix</keyword>
<evidence type="ECO:0000256" key="6">
    <source>
        <dbReference type="ARBA" id="ARBA00022692"/>
    </source>
</evidence>
<gene>
    <name evidence="12" type="primary">uppP</name>
    <name evidence="13" type="ORF">GC250_02785</name>
</gene>
<comment type="caution">
    <text evidence="13">The sequence shown here is derived from an EMBL/GenBank/DDBJ whole genome shotgun (WGS) entry which is preliminary data.</text>
</comment>
<evidence type="ECO:0000256" key="2">
    <source>
        <dbReference type="ARBA" id="ARBA00010621"/>
    </source>
</evidence>
<organism evidence="13 14">
    <name type="scientific">Sulfuracidifex metallicus DSM 6482 = JCM 9184</name>
    <dbReference type="NCBI Taxonomy" id="523847"/>
    <lineage>
        <taxon>Archaea</taxon>
        <taxon>Thermoproteota</taxon>
        <taxon>Thermoprotei</taxon>
        <taxon>Sulfolobales</taxon>
        <taxon>Sulfolobaceae</taxon>
        <taxon>Sulfuracidifex</taxon>
    </lineage>
</organism>
<dbReference type="InterPro" id="IPR003824">
    <property type="entry name" value="UppP"/>
</dbReference>
<dbReference type="GO" id="GO:0005886">
    <property type="term" value="C:plasma membrane"/>
    <property type="evidence" value="ECO:0007669"/>
    <property type="project" value="UniProtKB-SubCell"/>
</dbReference>
<feature type="transmembrane region" description="Helical" evidence="12">
    <location>
        <begin position="192"/>
        <end position="211"/>
    </location>
</feature>
<dbReference type="Pfam" id="PF02673">
    <property type="entry name" value="BacA"/>
    <property type="match status" value="1"/>
</dbReference>
<comment type="similarity">
    <text evidence="2 12">Belongs to the UppP family.</text>
</comment>
<sequence>MNPLILGLVLGVVQGISEWVPISSKTQILLVSSFILGLGFASGYAFGLFMEIGTLAAAIIYFRRELYGVILAIFRKGTREDEILLKYLIISTIITGLMGVPIYLFIVNLVKGPIVGIPMMMLGFVLIVDGITIYFTRKSYILKKELFQLTWKDYVIVGLAQGLAALPGVSRSGMTTSALILLGVKPQEAFRLSFLALIPASIGAIGVTLLFSRHAIESTLGLISYDALGISILVATLVSLVLIESLLKFARSNKILLLVFTLGILAIISGSISSITGFG</sequence>
<evidence type="ECO:0000256" key="10">
    <source>
        <dbReference type="ARBA" id="ARBA00032707"/>
    </source>
</evidence>
<feature type="transmembrane region" description="Helical" evidence="12">
    <location>
        <begin position="223"/>
        <end position="243"/>
    </location>
</feature>